<organism evidence="7 8">
    <name type="scientific">Vigna angularis var. angularis</name>
    <dbReference type="NCBI Taxonomy" id="157739"/>
    <lineage>
        <taxon>Eukaryota</taxon>
        <taxon>Viridiplantae</taxon>
        <taxon>Streptophyta</taxon>
        <taxon>Embryophyta</taxon>
        <taxon>Tracheophyta</taxon>
        <taxon>Spermatophyta</taxon>
        <taxon>Magnoliopsida</taxon>
        <taxon>eudicotyledons</taxon>
        <taxon>Gunneridae</taxon>
        <taxon>Pentapetalae</taxon>
        <taxon>rosids</taxon>
        <taxon>fabids</taxon>
        <taxon>Fabales</taxon>
        <taxon>Fabaceae</taxon>
        <taxon>Papilionoideae</taxon>
        <taxon>50 kb inversion clade</taxon>
        <taxon>NPAAA clade</taxon>
        <taxon>indigoferoid/millettioid clade</taxon>
        <taxon>Phaseoleae</taxon>
        <taxon>Vigna</taxon>
    </lineage>
</organism>
<evidence type="ECO:0000256" key="4">
    <source>
        <dbReference type="ARBA" id="ARBA00023235"/>
    </source>
</evidence>
<name>A0A0S3RI32_PHAAN</name>
<feature type="active site" evidence="5">
    <location>
        <position position="205"/>
    </location>
</feature>
<dbReference type="CDD" id="cd09020">
    <property type="entry name" value="D-hex-6-P-epi_like"/>
    <property type="match status" value="1"/>
</dbReference>
<dbReference type="GO" id="GO:0047938">
    <property type="term" value="F:glucose-6-phosphate 1-epimerase activity"/>
    <property type="evidence" value="ECO:0007669"/>
    <property type="project" value="UniProtKB-EC"/>
</dbReference>
<dbReference type="PIRSF" id="PIRSF016020">
    <property type="entry name" value="PHexose_mutarotase"/>
    <property type="match status" value="1"/>
</dbReference>
<feature type="binding site" evidence="6">
    <location>
        <position position="127"/>
    </location>
    <ligand>
        <name>substrate</name>
    </ligand>
</feature>
<dbReference type="InterPro" id="IPR011013">
    <property type="entry name" value="Gal_mutarotase_sf_dom"/>
</dbReference>
<comment type="catalytic activity">
    <reaction evidence="1">
        <text>alpha-D-glucose 6-phosphate = beta-D-glucose 6-phosphate</text>
        <dbReference type="Rhea" id="RHEA:16249"/>
        <dbReference type="ChEBI" id="CHEBI:58225"/>
        <dbReference type="ChEBI" id="CHEBI:58247"/>
        <dbReference type="EC" id="5.1.3.15"/>
    </reaction>
</comment>
<feature type="active site" evidence="5">
    <location>
        <position position="309"/>
    </location>
</feature>
<sequence length="352" mass="39558">MSGEKEKTSAPSSSPYVEFCKGVNGLDKVILRESRGSSAEVYLYGAHVTSWKNDHGEELLFLSSKAVFKPPKAIRGGIPICFPQICLLLAIWEEKLIIIRHLNNITTLLFACEFGGLGTLDQHGFARNRLWSIDDDPPPFPTNTLSKAFVDLILKTSEEDSKNWPHSFEYRLRIALGPGGDLMLTSRIRNTNSEGKPFSFTFAYHTYFSVSDISEVRVEGLETLDYLDNLQNKERFTEQGDALTFESEVDKIYLSTPTKIAIIDHEKKRTFVVRKDGLPDAVVWNPWDKKAKAMADFGDDEYKHMLCVEAAAIEKPITLKPGEEWKGRLELSAVPSSYCSGQLDPQRVLLGS</sequence>
<feature type="binding site" evidence="6">
    <location>
        <position position="75"/>
    </location>
    <ligand>
        <name>substrate</name>
    </ligand>
</feature>
<evidence type="ECO:0000256" key="5">
    <source>
        <dbReference type="PIRSR" id="PIRSR016020-1"/>
    </source>
</evidence>
<feature type="binding site" evidence="6">
    <location>
        <position position="122"/>
    </location>
    <ligand>
        <name>substrate</name>
    </ligand>
</feature>
<dbReference type="AlphaFoldDB" id="A0A0S3RI32"/>
<dbReference type="OrthoDB" id="1659429at2759"/>
<evidence type="ECO:0000256" key="3">
    <source>
        <dbReference type="ARBA" id="ARBA00012083"/>
    </source>
</evidence>
<dbReference type="GO" id="GO:0030246">
    <property type="term" value="F:carbohydrate binding"/>
    <property type="evidence" value="ECO:0007669"/>
    <property type="project" value="InterPro"/>
</dbReference>
<dbReference type="Pfam" id="PF01263">
    <property type="entry name" value="Aldose_epim"/>
    <property type="match status" value="2"/>
</dbReference>
<dbReference type="Gene3D" id="2.70.98.10">
    <property type="match status" value="1"/>
</dbReference>
<dbReference type="PANTHER" id="PTHR11122:SF13">
    <property type="entry name" value="GLUCOSE-6-PHOSPHATE 1-EPIMERASE"/>
    <property type="match status" value="1"/>
</dbReference>
<dbReference type="SUPFAM" id="SSF74650">
    <property type="entry name" value="Galactose mutarotase-like"/>
    <property type="match status" value="1"/>
</dbReference>
<keyword evidence="4" id="KW-0413">Isomerase</keyword>
<protein>
    <recommendedName>
        <fullName evidence="3">glucose-6-phosphate 1-epimerase</fullName>
        <ecNumber evidence="3">5.1.3.15</ecNumber>
    </recommendedName>
</protein>
<dbReference type="InterPro" id="IPR025532">
    <property type="entry name" value="G6P_1-epimerase"/>
</dbReference>
<accession>A0A0S3RI32</accession>
<evidence type="ECO:0000313" key="7">
    <source>
        <dbReference type="EMBL" id="BAT80145.1"/>
    </source>
</evidence>
<evidence type="ECO:0000256" key="1">
    <source>
        <dbReference type="ARBA" id="ARBA00001096"/>
    </source>
</evidence>
<dbReference type="Proteomes" id="UP000291084">
    <property type="component" value="Chromosome 2"/>
</dbReference>
<evidence type="ECO:0000256" key="6">
    <source>
        <dbReference type="PIRSR" id="PIRSR016020-2"/>
    </source>
</evidence>
<dbReference type="EMBL" id="AP015035">
    <property type="protein sequence ID" value="BAT80145.1"/>
    <property type="molecule type" value="Genomic_DNA"/>
</dbReference>
<evidence type="ECO:0000313" key="8">
    <source>
        <dbReference type="Proteomes" id="UP000291084"/>
    </source>
</evidence>
<dbReference type="GO" id="GO:0005975">
    <property type="term" value="P:carbohydrate metabolic process"/>
    <property type="evidence" value="ECO:0007669"/>
    <property type="project" value="InterPro"/>
</dbReference>
<reference evidence="7 8" key="1">
    <citation type="journal article" date="2015" name="Sci. Rep.">
        <title>The power of single molecule real-time sequencing technology in the de novo assembly of a eukaryotic genome.</title>
        <authorList>
            <person name="Sakai H."/>
            <person name="Naito K."/>
            <person name="Ogiso-Tanaka E."/>
            <person name="Takahashi Y."/>
            <person name="Iseki K."/>
            <person name="Muto C."/>
            <person name="Satou K."/>
            <person name="Teruya K."/>
            <person name="Shiroma A."/>
            <person name="Shimoji M."/>
            <person name="Hirano T."/>
            <person name="Itoh T."/>
            <person name="Kaga A."/>
            <person name="Tomooka N."/>
        </authorList>
    </citation>
    <scope>NUCLEOTIDE SEQUENCE [LARGE SCALE GENOMIC DNA]</scope>
    <source>
        <strain evidence="8">cv. Shumari</strain>
    </source>
</reference>
<evidence type="ECO:0000256" key="2">
    <source>
        <dbReference type="ARBA" id="ARBA00005866"/>
    </source>
</evidence>
<keyword evidence="8" id="KW-1185">Reference proteome</keyword>
<comment type="similarity">
    <text evidence="2">Belongs to the glucose-6-phosphate 1-epimerase family.</text>
</comment>
<proteinExistence type="inferred from homology"/>
<dbReference type="InterPro" id="IPR008183">
    <property type="entry name" value="Aldose_1/G6P_1-epimerase"/>
</dbReference>
<gene>
    <name evidence="7" type="primary">Vigan.02G312300</name>
    <name evidence="7" type="ORF">VIGAN_02312300</name>
</gene>
<dbReference type="PANTHER" id="PTHR11122">
    <property type="entry name" value="APOSPORY-ASSOCIATED PROTEIN C-RELATED"/>
    <property type="match status" value="1"/>
</dbReference>
<dbReference type="GO" id="GO:0005737">
    <property type="term" value="C:cytoplasm"/>
    <property type="evidence" value="ECO:0007669"/>
    <property type="project" value="TreeGrafter"/>
</dbReference>
<dbReference type="InterPro" id="IPR014718">
    <property type="entry name" value="GH-type_carb-bd"/>
</dbReference>
<dbReference type="EC" id="5.1.3.15" evidence="3"/>